<dbReference type="GO" id="GO:0003677">
    <property type="term" value="F:DNA binding"/>
    <property type="evidence" value="ECO:0007669"/>
    <property type="project" value="UniProtKB-KW"/>
</dbReference>
<dbReference type="SMART" id="SM00345">
    <property type="entry name" value="HTH_GNTR"/>
    <property type="match status" value="1"/>
</dbReference>
<accession>A0ABT9WTQ4</accession>
<dbReference type="InterPro" id="IPR008920">
    <property type="entry name" value="TF_FadR/GntR_C"/>
</dbReference>
<dbReference type="EMBL" id="JAUSTT010000014">
    <property type="protein sequence ID" value="MDQ0176607.1"/>
    <property type="molecule type" value="Genomic_DNA"/>
</dbReference>
<evidence type="ECO:0000256" key="1">
    <source>
        <dbReference type="ARBA" id="ARBA00023015"/>
    </source>
</evidence>
<evidence type="ECO:0000313" key="6">
    <source>
        <dbReference type="Proteomes" id="UP001223586"/>
    </source>
</evidence>
<organism evidence="5 6">
    <name type="scientific">Bacillus chungangensis</name>
    <dbReference type="NCBI Taxonomy" id="587633"/>
    <lineage>
        <taxon>Bacteria</taxon>
        <taxon>Bacillati</taxon>
        <taxon>Bacillota</taxon>
        <taxon>Bacilli</taxon>
        <taxon>Bacillales</taxon>
        <taxon>Bacillaceae</taxon>
        <taxon>Bacillus</taxon>
    </lineage>
</organism>
<feature type="domain" description="HTH gntR-type" evidence="4">
    <location>
        <begin position="15"/>
        <end position="82"/>
    </location>
</feature>
<evidence type="ECO:0000256" key="3">
    <source>
        <dbReference type="ARBA" id="ARBA00023163"/>
    </source>
</evidence>
<protein>
    <submittedName>
        <fullName evidence="5">DNA-binding GntR family transcriptional regulator</fullName>
    </submittedName>
</protein>
<sequence length="226" mass="26383">MSSSLKGVIWQLTRRPLRNDARQIILDRILNGEIPAGSRIIESVLAAELGISRTPMREALLELKHYGFLRSDLARGFMVLPLTVREVEELYPIIWHLEKLAMQITGLEKLQQQTSTLRELNLMLKEVKDDPNRALELDSKWHQHLTASCTNKKLLKMIREMTHLIRRYEYAYMWNKDLVLRSFQEHANITDTIASGDLDKALELIEQHWSIGMASLKQRMQQNIRQ</sequence>
<gene>
    <name evidence="5" type="ORF">J2S08_002465</name>
</gene>
<evidence type="ECO:0000313" key="5">
    <source>
        <dbReference type="EMBL" id="MDQ0176607.1"/>
    </source>
</evidence>
<dbReference type="PROSITE" id="PS50949">
    <property type="entry name" value="HTH_GNTR"/>
    <property type="match status" value="1"/>
</dbReference>
<name>A0ABT9WTQ4_9BACI</name>
<dbReference type="SUPFAM" id="SSF48008">
    <property type="entry name" value="GntR ligand-binding domain-like"/>
    <property type="match status" value="1"/>
</dbReference>
<keyword evidence="1" id="KW-0805">Transcription regulation</keyword>
<dbReference type="InterPro" id="IPR036388">
    <property type="entry name" value="WH-like_DNA-bd_sf"/>
</dbReference>
<dbReference type="Gene3D" id="1.20.120.530">
    <property type="entry name" value="GntR ligand-binding domain-like"/>
    <property type="match status" value="1"/>
</dbReference>
<dbReference type="SUPFAM" id="SSF46785">
    <property type="entry name" value="Winged helix' DNA-binding domain"/>
    <property type="match status" value="1"/>
</dbReference>
<reference evidence="5 6" key="1">
    <citation type="submission" date="2023-07" db="EMBL/GenBank/DDBJ databases">
        <title>Genomic Encyclopedia of Type Strains, Phase IV (KMG-IV): sequencing the most valuable type-strain genomes for metagenomic binning, comparative biology and taxonomic classification.</title>
        <authorList>
            <person name="Goeker M."/>
        </authorList>
    </citation>
    <scope>NUCLEOTIDE SEQUENCE [LARGE SCALE GENOMIC DNA]</scope>
    <source>
        <strain evidence="5 6">DSM 23837</strain>
    </source>
</reference>
<keyword evidence="3" id="KW-0804">Transcription</keyword>
<dbReference type="InterPro" id="IPR036390">
    <property type="entry name" value="WH_DNA-bd_sf"/>
</dbReference>
<evidence type="ECO:0000259" key="4">
    <source>
        <dbReference type="PROSITE" id="PS50949"/>
    </source>
</evidence>
<dbReference type="Gene3D" id="1.10.10.10">
    <property type="entry name" value="Winged helix-like DNA-binding domain superfamily/Winged helix DNA-binding domain"/>
    <property type="match status" value="1"/>
</dbReference>
<dbReference type="Pfam" id="PF00392">
    <property type="entry name" value="GntR"/>
    <property type="match status" value="1"/>
</dbReference>
<dbReference type="InterPro" id="IPR011711">
    <property type="entry name" value="GntR_C"/>
</dbReference>
<evidence type="ECO:0000256" key="2">
    <source>
        <dbReference type="ARBA" id="ARBA00023125"/>
    </source>
</evidence>
<dbReference type="Pfam" id="PF07729">
    <property type="entry name" value="FCD"/>
    <property type="match status" value="1"/>
</dbReference>
<keyword evidence="2 5" id="KW-0238">DNA-binding</keyword>
<dbReference type="PANTHER" id="PTHR43537:SF45">
    <property type="entry name" value="GNTR FAMILY REGULATORY PROTEIN"/>
    <property type="match status" value="1"/>
</dbReference>
<comment type="caution">
    <text evidence="5">The sequence shown here is derived from an EMBL/GenBank/DDBJ whole genome shotgun (WGS) entry which is preliminary data.</text>
</comment>
<dbReference type="Proteomes" id="UP001223586">
    <property type="component" value="Unassembled WGS sequence"/>
</dbReference>
<dbReference type="InterPro" id="IPR000524">
    <property type="entry name" value="Tscrpt_reg_HTH_GntR"/>
</dbReference>
<keyword evidence="6" id="KW-1185">Reference proteome</keyword>
<dbReference type="PANTHER" id="PTHR43537">
    <property type="entry name" value="TRANSCRIPTIONAL REGULATOR, GNTR FAMILY"/>
    <property type="match status" value="1"/>
</dbReference>
<proteinExistence type="predicted"/>